<dbReference type="EMBL" id="AWQS01000036">
    <property type="protein sequence ID" value="EWT06694.1"/>
    <property type="molecule type" value="Genomic_DNA"/>
</dbReference>
<accession>W9GS39</accession>
<feature type="compositionally biased region" description="Low complexity" evidence="1">
    <location>
        <begin position="1"/>
        <end position="15"/>
    </location>
</feature>
<dbReference type="Proteomes" id="UP000019494">
    <property type="component" value="Unassembled WGS sequence"/>
</dbReference>
<dbReference type="AlphaFoldDB" id="W9GS39"/>
<feature type="region of interest" description="Disordered" evidence="1">
    <location>
        <begin position="1"/>
        <end position="33"/>
    </location>
</feature>
<evidence type="ECO:0000313" key="2">
    <source>
        <dbReference type="EMBL" id="EWT06694.1"/>
    </source>
</evidence>
<reference evidence="3" key="1">
    <citation type="submission" date="2013-08" db="EMBL/GenBank/DDBJ databases">
        <title>Intrasporangium oryzae NRRL B-24470.</title>
        <authorList>
            <person name="Liu H."/>
            <person name="Wang G."/>
        </authorList>
    </citation>
    <scope>NUCLEOTIDE SEQUENCE [LARGE SCALE GENOMIC DNA]</scope>
    <source>
        <strain evidence="3">Q5-1</strain>
    </source>
</reference>
<keyword evidence="3" id="KW-1185">Reference proteome</keyword>
<name>W9GS39_9MICO</name>
<comment type="caution">
    <text evidence="2">The sequence shown here is derived from an EMBL/GenBank/DDBJ whole genome shotgun (WGS) entry which is preliminary data.</text>
</comment>
<organism evidence="2 3">
    <name type="scientific">Intrasporangium chromatireducens Q5-1</name>
    <dbReference type="NCBI Taxonomy" id="584657"/>
    <lineage>
        <taxon>Bacteria</taxon>
        <taxon>Bacillati</taxon>
        <taxon>Actinomycetota</taxon>
        <taxon>Actinomycetes</taxon>
        <taxon>Micrococcales</taxon>
        <taxon>Intrasporangiaceae</taxon>
        <taxon>Intrasporangium</taxon>
    </lineage>
</organism>
<evidence type="ECO:0008006" key="4">
    <source>
        <dbReference type="Google" id="ProtNLM"/>
    </source>
</evidence>
<gene>
    <name evidence="2" type="ORF">N864_18510</name>
</gene>
<sequence>MPNRPSPIRSRAGSPPSRPRQPREPGHAEAPLKLTRRGMLTFGVLGAATVLGAGTAVLGGGDTAVPVTMTPEVHASPVAVESTELQTHTKVGGAAYVYEVDGQPTAYYVTTAFRTRLERWYATHLKETGQRPDEVRSFGAWTPGAEGSWHGSGEAFDVARLRAKGKDLVSARYDKWRDDTAAEVRTRLRLYWQLAAGLHLEFADVVTYLYDSNHSNHIHVDTGRFGPTGAPRLIPRSEVQVQAVQAMCRHVWGRAGVEITGHLDTATRDATAKVIADHGGQHAIDDGVEGWRAFLLPTLRAA</sequence>
<proteinExistence type="predicted"/>
<evidence type="ECO:0000313" key="3">
    <source>
        <dbReference type="Proteomes" id="UP000019494"/>
    </source>
</evidence>
<dbReference type="PATRIC" id="fig|584657.3.peg.1343"/>
<evidence type="ECO:0000256" key="1">
    <source>
        <dbReference type="SAM" id="MobiDB-lite"/>
    </source>
</evidence>
<protein>
    <recommendedName>
        <fullName evidence="4">Extensin-like C-terminal domain-containing protein</fullName>
    </recommendedName>
</protein>